<dbReference type="AlphaFoldDB" id="A0A7X4VWH8"/>
<dbReference type="EMBL" id="WUTS01000001">
    <property type="protein sequence ID" value="NAW11315.1"/>
    <property type="molecule type" value="Genomic_DNA"/>
</dbReference>
<accession>A0A7X4VWH8</accession>
<sequence length="113" mass="11854">MKINTPPRLQPLTSASGMGESTLLLNEAASPRALFEQADSRLSAAQAMLFTVATGADARSLDGQDVENIAQAAQLLASDALDLMRAMHSAHLRATARSQDAGAVHCYCQSQGV</sequence>
<dbReference type="Proteomes" id="UP000448235">
    <property type="component" value="Unassembled WGS sequence"/>
</dbReference>
<comment type="caution">
    <text evidence="1">The sequence shown here is derived from an EMBL/GenBank/DDBJ whole genome shotgun (WGS) entry which is preliminary data.</text>
</comment>
<protein>
    <recommendedName>
        <fullName evidence="3">DUF3077 domain-containing protein</fullName>
    </recommendedName>
</protein>
<organism evidence="1 2">
    <name type="scientific">Halomonas icarae</name>
    <dbReference type="NCBI Taxonomy" id="2691040"/>
    <lineage>
        <taxon>Bacteria</taxon>
        <taxon>Pseudomonadati</taxon>
        <taxon>Pseudomonadota</taxon>
        <taxon>Gammaproteobacteria</taxon>
        <taxon>Oceanospirillales</taxon>
        <taxon>Halomonadaceae</taxon>
        <taxon>Halomonas</taxon>
    </lineage>
</organism>
<name>A0A7X4VWH8_9GAMM</name>
<evidence type="ECO:0000313" key="2">
    <source>
        <dbReference type="Proteomes" id="UP000448235"/>
    </source>
</evidence>
<proteinExistence type="predicted"/>
<reference evidence="1 2" key="1">
    <citation type="submission" date="2019-12" db="EMBL/GenBank/DDBJ databases">
        <title>Draft genome sequencing of Halomonas icarensis D1-1.</title>
        <authorList>
            <person name="Pandiyan K."/>
            <person name="Kushwaha P."/>
            <person name="Gowdham M."/>
            <person name="Chakdar H."/>
            <person name="Singh A."/>
            <person name="Kumar M."/>
            <person name="Saxena A.K."/>
        </authorList>
    </citation>
    <scope>NUCLEOTIDE SEQUENCE [LARGE SCALE GENOMIC DNA]</scope>
    <source>
        <strain evidence="1 2">D1-1</strain>
    </source>
</reference>
<evidence type="ECO:0000313" key="1">
    <source>
        <dbReference type="EMBL" id="NAW11315.1"/>
    </source>
</evidence>
<evidence type="ECO:0008006" key="3">
    <source>
        <dbReference type="Google" id="ProtNLM"/>
    </source>
</evidence>
<dbReference type="RefSeq" id="WP_161422156.1">
    <property type="nucleotide sequence ID" value="NZ_JARWMY010000002.1"/>
</dbReference>
<gene>
    <name evidence="1" type="ORF">GRB80_00425</name>
</gene>
<keyword evidence="2" id="KW-1185">Reference proteome</keyword>